<keyword evidence="2" id="KW-0540">Nuclease</keyword>
<sequence length="246" mass="28592">MQQCVFCKSETAPFTTREHILPESLGGGDWALLREGLFCDHCQNRFGSEIEQQALSDYPFSFFRVFLGIPTKKHKAPWLRSWEGTVQAAMKAGQFGYDPARCFEHAMSEGRKTEIRLLAHPLRPHMICRTLLKMGIEVVANDSPTDVFHERYDAAREYALEGRKQGNWWYLQREDMQAASRFITQGVSWDDWKKGVVLSVTEIEDNAEMFHLRLLYMDLIVPLHPRIQAPLPTDLREPEFRLFNIE</sequence>
<feature type="domain" description="HNH endonuclease 5" evidence="1">
    <location>
        <begin position="4"/>
        <end position="55"/>
    </location>
</feature>
<keyword evidence="2" id="KW-0378">Hydrolase</keyword>
<dbReference type="InterPro" id="IPR029471">
    <property type="entry name" value="HNH_5"/>
</dbReference>
<dbReference type="Pfam" id="PF14279">
    <property type="entry name" value="HNH_5"/>
    <property type="match status" value="1"/>
</dbReference>
<dbReference type="OrthoDB" id="255953at2"/>
<dbReference type="Proteomes" id="UP000198620">
    <property type="component" value="Unassembled WGS sequence"/>
</dbReference>
<evidence type="ECO:0000313" key="2">
    <source>
        <dbReference type="EMBL" id="SEK98391.1"/>
    </source>
</evidence>
<evidence type="ECO:0000259" key="1">
    <source>
        <dbReference type="Pfam" id="PF14279"/>
    </source>
</evidence>
<accession>A0A1H7LHH2</accession>
<dbReference type="AlphaFoldDB" id="A0A1H7LHH2"/>
<reference evidence="2 3" key="1">
    <citation type="submission" date="2016-10" db="EMBL/GenBank/DDBJ databases">
        <authorList>
            <person name="de Groot N.N."/>
        </authorList>
    </citation>
    <scope>NUCLEOTIDE SEQUENCE [LARGE SCALE GENOMIC DNA]</scope>
    <source>
        <strain evidence="2 3">Nv1</strain>
    </source>
</reference>
<gene>
    <name evidence="2" type="ORF">SAMN05216387_10466</name>
</gene>
<name>A0A1H7LHH2_9PROT</name>
<protein>
    <submittedName>
        <fullName evidence="2">HNH endonuclease</fullName>
    </submittedName>
</protein>
<dbReference type="EMBL" id="FOBH01000004">
    <property type="protein sequence ID" value="SEK98391.1"/>
    <property type="molecule type" value="Genomic_DNA"/>
</dbReference>
<dbReference type="RefSeq" id="WP_090828306.1">
    <property type="nucleotide sequence ID" value="NZ_FOBH01000004.1"/>
</dbReference>
<keyword evidence="3" id="KW-1185">Reference proteome</keyword>
<proteinExistence type="predicted"/>
<keyword evidence="2" id="KW-0255">Endonuclease</keyword>
<dbReference type="GO" id="GO:0004519">
    <property type="term" value="F:endonuclease activity"/>
    <property type="evidence" value="ECO:0007669"/>
    <property type="project" value="UniProtKB-KW"/>
</dbReference>
<evidence type="ECO:0000313" key="3">
    <source>
        <dbReference type="Proteomes" id="UP000198620"/>
    </source>
</evidence>
<organism evidence="2 3">
    <name type="scientific">Nitrosovibrio tenuis</name>
    <dbReference type="NCBI Taxonomy" id="1233"/>
    <lineage>
        <taxon>Bacteria</taxon>
        <taxon>Pseudomonadati</taxon>
        <taxon>Pseudomonadota</taxon>
        <taxon>Betaproteobacteria</taxon>
        <taxon>Nitrosomonadales</taxon>
        <taxon>Nitrosomonadaceae</taxon>
        <taxon>Nitrosovibrio</taxon>
    </lineage>
</organism>